<evidence type="ECO:0000256" key="5">
    <source>
        <dbReference type="SAM" id="Phobius"/>
    </source>
</evidence>
<feature type="transmembrane region" description="Helical" evidence="5">
    <location>
        <begin position="105"/>
        <end position="124"/>
    </location>
</feature>
<keyword evidence="2 5" id="KW-0812">Transmembrane</keyword>
<comment type="subcellular location">
    <subcellularLocation>
        <location evidence="1">Membrane</location>
        <topology evidence="1">Multi-pass membrane protein</topology>
    </subcellularLocation>
</comment>
<feature type="transmembrane region" description="Helical" evidence="5">
    <location>
        <begin position="216"/>
        <end position="240"/>
    </location>
</feature>
<feature type="transmembrane region" description="Helical" evidence="5">
    <location>
        <begin position="45"/>
        <end position="67"/>
    </location>
</feature>
<dbReference type="InterPro" id="IPR051788">
    <property type="entry name" value="MFS_Transporter"/>
</dbReference>
<dbReference type="InterPro" id="IPR036259">
    <property type="entry name" value="MFS_trans_sf"/>
</dbReference>
<dbReference type="RefSeq" id="WP_330162373.1">
    <property type="nucleotide sequence ID" value="NZ_BAAAJA010000011.1"/>
</dbReference>
<evidence type="ECO:0000313" key="6">
    <source>
        <dbReference type="EMBL" id="MEE2055634.1"/>
    </source>
</evidence>
<feature type="transmembrane region" description="Helical" evidence="5">
    <location>
        <begin position="340"/>
        <end position="359"/>
    </location>
</feature>
<protein>
    <submittedName>
        <fullName evidence="6">MFS transporter</fullName>
    </submittedName>
</protein>
<evidence type="ECO:0000256" key="1">
    <source>
        <dbReference type="ARBA" id="ARBA00004141"/>
    </source>
</evidence>
<feature type="transmembrane region" description="Helical" evidence="5">
    <location>
        <begin position="12"/>
        <end position="33"/>
    </location>
</feature>
<gene>
    <name evidence="6" type="ORF">Q8A49_34560</name>
</gene>
<dbReference type="EMBL" id="JAUUCC010000202">
    <property type="protein sequence ID" value="MEE2055634.1"/>
    <property type="molecule type" value="Genomic_DNA"/>
</dbReference>
<keyword evidence="3 5" id="KW-1133">Transmembrane helix</keyword>
<feature type="transmembrane region" description="Helical" evidence="5">
    <location>
        <begin position="365"/>
        <end position="385"/>
    </location>
</feature>
<keyword evidence="4 5" id="KW-0472">Membrane</keyword>
<name>A0ABU7L2Z1_9ACTN</name>
<feature type="transmembrane region" description="Helical" evidence="5">
    <location>
        <begin position="165"/>
        <end position="183"/>
    </location>
</feature>
<organism evidence="6 7">
    <name type="scientific">Nocardiopsis tropica</name>
    <dbReference type="NCBI Taxonomy" id="109330"/>
    <lineage>
        <taxon>Bacteria</taxon>
        <taxon>Bacillati</taxon>
        <taxon>Actinomycetota</taxon>
        <taxon>Actinomycetes</taxon>
        <taxon>Streptosporangiales</taxon>
        <taxon>Nocardiopsidaceae</taxon>
        <taxon>Nocardiopsis</taxon>
    </lineage>
</organism>
<dbReference type="PANTHER" id="PTHR23514">
    <property type="entry name" value="BYPASS OF STOP CODON PROTEIN 6"/>
    <property type="match status" value="1"/>
</dbReference>
<reference evidence="6 7" key="1">
    <citation type="submission" date="2023-07" db="EMBL/GenBank/DDBJ databases">
        <authorList>
            <person name="Girao M."/>
            <person name="Carvalho M.F."/>
        </authorList>
    </citation>
    <scope>NUCLEOTIDE SEQUENCE [LARGE SCALE GENOMIC DNA]</scope>
    <source>
        <strain evidence="6 7">66/93</strain>
    </source>
</reference>
<dbReference type="PANTHER" id="PTHR23514:SF13">
    <property type="entry name" value="INNER MEMBRANE PROTEIN YBJJ"/>
    <property type="match status" value="1"/>
</dbReference>
<dbReference type="SUPFAM" id="SSF103473">
    <property type="entry name" value="MFS general substrate transporter"/>
    <property type="match status" value="1"/>
</dbReference>
<feature type="transmembrane region" description="Helical" evidence="5">
    <location>
        <begin position="281"/>
        <end position="303"/>
    </location>
</feature>
<feature type="transmembrane region" description="Helical" evidence="5">
    <location>
        <begin position="136"/>
        <end position="159"/>
    </location>
</feature>
<dbReference type="Proteomes" id="UP001348641">
    <property type="component" value="Unassembled WGS sequence"/>
</dbReference>
<evidence type="ECO:0000256" key="2">
    <source>
        <dbReference type="ARBA" id="ARBA00022692"/>
    </source>
</evidence>
<feature type="transmembrane region" description="Helical" evidence="5">
    <location>
        <begin position="252"/>
        <end position="274"/>
    </location>
</feature>
<dbReference type="Gene3D" id="1.20.1250.20">
    <property type="entry name" value="MFS general substrate transporter like domains"/>
    <property type="match status" value="2"/>
</dbReference>
<evidence type="ECO:0000313" key="7">
    <source>
        <dbReference type="Proteomes" id="UP001348641"/>
    </source>
</evidence>
<comment type="caution">
    <text evidence="6">The sequence shown here is derived from an EMBL/GenBank/DDBJ whole genome shotgun (WGS) entry which is preliminary data.</text>
</comment>
<evidence type="ECO:0000256" key="3">
    <source>
        <dbReference type="ARBA" id="ARBA00022989"/>
    </source>
</evidence>
<dbReference type="InterPro" id="IPR011701">
    <property type="entry name" value="MFS"/>
</dbReference>
<evidence type="ECO:0000256" key="4">
    <source>
        <dbReference type="ARBA" id="ARBA00023136"/>
    </source>
</evidence>
<proteinExistence type="predicted"/>
<feature type="transmembrane region" description="Helical" evidence="5">
    <location>
        <begin position="309"/>
        <end position="328"/>
    </location>
</feature>
<accession>A0ABU7L2Z1</accession>
<feature type="transmembrane region" description="Helical" evidence="5">
    <location>
        <begin position="79"/>
        <end position="99"/>
    </location>
</feature>
<dbReference type="Pfam" id="PF07690">
    <property type="entry name" value="MFS_1"/>
    <property type="match status" value="1"/>
</dbReference>
<sequence>MTGTTANSGKTAVYAAFAANGVMYAALVSRVPALGAELGLSTAELGLLLLWLSAGAVSGLPAAGLLVQRLGGSRGITAGISLAAAGLLALAVGLGTASWPLTAAALFSVGLGMGLWEVGMNVVGSRTAHLIGSESLVPRLHAALSLGTVAGALLGALLAGMSVPLSGQNTVMAGLLVLTAFLLKRFTRGGEAGGKSGAGRAPGGVLLASWRERRTLLIGLCVLGFAFAEGTANEWIAYVLVDGYGAAEHTGALAFAAFVAAMTAGRLTGGALVARIGRVGVLRLSVGLALGGVLVVAFGNAVAWALVGALLWGLGAAMGFPVGIAAAADDPERAAARVSVISSLGYAAFLGGPPLLGLLGGLYGIQQAILVVCAALVPAFLASGATRRITAPGKVVGPGRPR</sequence>